<protein>
    <submittedName>
        <fullName evidence="1">Uncharacterized protein</fullName>
    </submittedName>
</protein>
<name>A0A5S9XTR1_ARATH</name>
<evidence type="ECO:0000313" key="2">
    <source>
        <dbReference type="Proteomes" id="UP000434276"/>
    </source>
</evidence>
<accession>A0A5S9XTR1</accession>
<dbReference type="OrthoDB" id="10419941at2759"/>
<proteinExistence type="predicted"/>
<gene>
    <name evidence="1" type="ORF">C24_LOCUS17856</name>
</gene>
<sequence length="94" mass="11030">MDQRNFIRLEIVVAKSRFAKTRSMICYGDDSIINAWSDPWKQLERNKNLIVLAEEDVKEKEAIKSSKKQQKKPYVFGDDGQRIRQSVKAHAEYL</sequence>
<organism evidence="1 2">
    <name type="scientific">Arabidopsis thaliana</name>
    <name type="common">Mouse-ear cress</name>
    <dbReference type="NCBI Taxonomy" id="3702"/>
    <lineage>
        <taxon>Eukaryota</taxon>
        <taxon>Viridiplantae</taxon>
        <taxon>Streptophyta</taxon>
        <taxon>Embryophyta</taxon>
        <taxon>Tracheophyta</taxon>
        <taxon>Spermatophyta</taxon>
        <taxon>Magnoliopsida</taxon>
        <taxon>eudicotyledons</taxon>
        <taxon>Gunneridae</taxon>
        <taxon>Pentapetalae</taxon>
        <taxon>rosids</taxon>
        <taxon>malvids</taxon>
        <taxon>Brassicales</taxon>
        <taxon>Brassicaceae</taxon>
        <taxon>Camelineae</taxon>
        <taxon>Arabidopsis</taxon>
    </lineage>
</organism>
<dbReference type="AlphaFoldDB" id="A0A5S9XTR1"/>
<reference evidence="1 2" key="1">
    <citation type="submission" date="2019-12" db="EMBL/GenBank/DDBJ databases">
        <authorList>
            <person name="Jiao W.-B."/>
            <person name="Schneeberger K."/>
        </authorList>
    </citation>
    <scope>NUCLEOTIDE SEQUENCE [LARGE SCALE GENOMIC DNA]</scope>
    <source>
        <strain evidence="2">cv. C24</strain>
    </source>
</reference>
<dbReference type="ExpressionAtlas" id="A0A5S9XTR1">
    <property type="expression patterns" value="baseline and differential"/>
</dbReference>
<dbReference type="Proteomes" id="UP000434276">
    <property type="component" value="Unassembled WGS sequence"/>
</dbReference>
<evidence type="ECO:0000313" key="1">
    <source>
        <dbReference type="EMBL" id="CAA0395105.1"/>
    </source>
</evidence>
<dbReference type="EMBL" id="CACSHJ010000095">
    <property type="protein sequence ID" value="CAA0395105.1"/>
    <property type="molecule type" value="Genomic_DNA"/>
</dbReference>